<feature type="region of interest" description="Disordered" evidence="7">
    <location>
        <begin position="285"/>
        <end position="307"/>
    </location>
</feature>
<organism evidence="8 9">
    <name type="scientific">Gambusia affinis</name>
    <name type="common">Western mosquitofish</name>
    <name type="synonym">Heterandria affinis</name>
    <dbReference type="NCBI Taxonomy" id="33528"/>
    <lineage>
        <taxon>Eukaryota</taxon>
        <taxon>Metazoa</taxon>
        <taxon>Chordata</taxon>
        <taxon>Craniata</taxon>
        <taxon>Vertebrata</taxon>
        <taxon>Euteleostomi</taxon>
        <taxon>Actinopterygii</taxon>
        <taxon>Neopterygii</taxon>
        <taxon>Teleostei</taxon>
        <taxon>Neoteleostei</taxon>
        <taxon>Acanthomorphata</taxon>
        <taxon>Ovalentaria</taxon>
        <taxon>Atherinomorphae</taxon>
        <taxon>Cyprinodontiformes</taxon>
        <taxon>Poeciliidae</taxon>
        <taxon>Poeciliinae</taxon>
        <taxon>Gambusia</taxon>
    </lineage>
</organism>
<keyword evidence="4" id="KW-0539">Nucleus</keyword>
<evidence type="ECO:0000256" key="7">
    <source>
        <dbReference type="SAM" id="MobiDB-lite"/>
    </source>
</evidence>
<feature type="region of interest" description="Disordered" evidence="7">
    <location>
        <begin position="771"/>
        <end position="817"/>
    </location>
</feature>
<evidence type="ECO:0000313" key="8">
    <source>
        <dbReference type="EMBL" id="PWA33084.1"/>
    </source>
</evidence>
<protein>
    <recommendedName>
        <fullName evidence="10">Chromosome transmission fidelity protein 8 homolog</fullName>
    </recommendedName>
</protein>
<keyword evidence="5" id="KW-0131">Cell cycle</keyword>
<comment type="caution">
    <text evidence="8">The sequence shown here is derived from an EMBL/GenBank/DDBJ whole genome shotgun (WGS) entry which is preliminary data.</text>
</comment>
<sequence>MVQIFIRGSVDGSSPPEWLLVELQGEMMSRRNSGLAGNVMGDLLYTKEGVPVLVVGHHILYGKQVKLEKPFAVLTKHSGHSQDTDAAGDVTMETDHQEPSSSSSSSSTSYSVSALIKRKLIFKTRPKPIITNVPKKSHGPRESRRCERRSRSSRDQGFNQSGLIQDEGTSVEDRSSLLHLVESNCSETWEPSGRRGSGLCVRQHQQDEPVAGVQHRPRYQQGLLRFAERLLGFTVDGIRHASQQHQRPNCDRHSANEVDHYLPAARRSPSGLVDGEQGKHFGRKQAGHEAGVGGLHHPNQLHRQQEEQDVPQPPAVEQVDHCCDQEEGEEPGDHRLVGHPQTVLVEPEGVVEPFTEILRGCLRLALRPRRVFSLVAEAEHPVGEVAVVAKAALGAQEGLVVPGLQEALQQGVPVHPQGAADALDAAEVGLAGSLDVEGHPVAHAAQERDPRVVLVEDLEGDMTESSLGSAHCRKLITKILQIDDQLSFPTCTSPPTPPTIGSSSRTFSISMSFEGGVHHLPFPAPLLHDAGVAAAFNQPGHPGRFLHVHRASPPSSNASSFPAIAVKVPLPHHAAGLLRSAHHLLENVHHVSVLGPVPVHHQHHLQAREGDPPDAAQAFPQIVRVFLVGSDAEGDGTAQVLRPGRAPHPPVLQEGEEALEEEVEGEEGAVEAEGEVVLLGVNELYRFRETRLWTVHSSYASRVTHLFLSFYESHLKTLHHHRHRRSPAASPTSPLLPVCPALGNSRTLLGLKEDKQNSAGVASAGGPDTFWGKTGVKIISGPRPQTSETQSDGSSGKSEAVRPPSSRGRSCILKRSR</sequence>
<dbReference type="GO" id="GO:0003677">
    <property type="term" value="F:DNA binding"/>
    <property type="evidence" value="ECO:0007669"/>
    <property type="project" value="UniProtKB-KW"/>
</dbReference>
<evidence type="ECO:0000256" key="4">
    <source>
        <dbReference type="ARBA" id="ARBA00023242"/>
    </source>
</evidence>
<evidence type="ECO:0000256" key="6">
    <source>
        <dbReference type="ARBA" id="ARBA00038447"/>
    </source>
</evidence>
<keyword evidence="3" id="KW-0238">DNA-binding</keyword>
<evidence type="ECO:0000256" key="3">
    <source>
        <dbReference type="ARBA" id="ARBA00023125"/>
    </source>
</evidence>
<accession>A0A315WWX0</accession>
<dbReference type="GO" id="GO:0031390">
    <property type="term" value="C:Ctf18 RFC-like complex"/>
    <property type="evidence" value="ECO:0007669"/>
    <property type="project" value="InterPro"/>
</dbReference>
<dbReference type="Proteomes" id="UP000250572">
    <property type="component" value="Unassembled WGS sequence"/>
</dbReference>
<evidence type="ECO:0000313" key="9">
    <source>
        <dbReference type="Proteomes" id="UP000250572"/>
    </source>
</evidence>
<keyword evidence="9" id="KW-1185">Reference proteome</keyword>
<dbReference type="GO" id="GO:0006260">
    <property type="term" value="P:DNA replication"/>
    <property type="evidence" value="ECO:0007669"/>
    <property type="project" value="UniProtKB-KW"/>
</dbReference>
<evidence type="ECO:0000256" key="1">
    <source>
        <dbReference type="ARBA" id="ARBA00004123"/>
    </source>
</evidence>
<dbReference type="InterPro" id="IPR018607">
    <property type="entry name" value="Ctf8"/>
</dbReference>
<dbReference type="PANTHER" id="PTHR28605:SF1">
    <property type="entry name" value="CHROMOSOME TRANSMISSION FIDELITY FACTOR 8"/>
    <property type="match status" value="1"/>
</dbReference>
<gene>
    <name evidence="8" type="ORF">CCH79_00013072</name>
</gene>
<feature type="region of interest" description="Disordered" evidence="7">
    <location>
        <begin position="77"/>
        <end position="109"/>
    </location>
</feature>
<dbReference type="STRING" id="33528.ENSGAFP00000022352"/>
<feature type="compositionally biased region" description="Polar residues" evidence="7">
    <location>
        <begin position="783"/>
        <end position="797"/>
    </location>
</feature>
<dbReference type="PANTHER" id="PTHR28605">
    <property type="entry name" value="CTF8, CHROMOSOME TRANSMISSION FIDELITY FACTOR 8 HOMOLOG (S. CEREVISIAE)"/>
    <property type="match status" value="1"/>
</dbReference>
<comment type="similarity">
    <text evidence="6">Belongs to the CTF8 family.</text>
</comment>
<dbReference type="Pfam" id="PF09696">
    <property type="entry name" value="Ctf8"/>
    <property type="match status" value="1"/>
</dbReference>
<feature type="compositionally biased region" description="Low complexity" evidence="7">
    <location>
        <begin position="100"/>
        <end position="109"/>
    </location>
</feature>
<reference evidence="8 9" key="1">
    <citation type="journal article" date="2018" name="G3 (Bethesda)">
        <title>A High-Quality Reference Genome for the Invasive Mosquitofish Gambusia affinis Using a Chicago Library.</title>
        <authorList>
            <person name="Hoffberg S.L."/>
            <person name="Troendle N.J."/>
            <person name="Glenn T.C."/>
            <person name="Mahmud O."/>
            <person name="Louha S."/>
            <person name="Chalopin D."/>
            <person name="Bennetzen J.L."/>
            <person name="Mauricio R."/>
        </authorList>
    </citation>
    <scope>NUCLEOTIDE SEQUENCE [LARGE SCALE GENOMIC DNA]</scope>
    <source>
        <strain evidence="8">NE01/NJP1002.9</strain>
        <tissue evidence="8">Muscle</tissue>
    </source>
</reference>
<dbReference type="AlphaFoldDB" id="A0A315WWX0"/>
<evidence type="ECO:0000256" key="2">
    <source>
        <dbReference type="ARBA" id="ARBA00022705"/>
    </source>
</evidence>
<evidence type="ECO:0000256" key="5">
    <source>
        <dbReference type="ARBA" id="ARBA00023306"/>
    </source>
</evidence>
<feature type="compositionally biased region" description="Basic and acidic residues" evidence="7">
    <location>
        <begin position="139"/>
        <end position="154"/>
    </location>
</feature>
<dbReference type="EMBL" id="NHOQ01000086">
    <property type="protein sequence ID" value="PWA33084.1"/>
    <property type="molecule type" value="Genomic_DNA"/>
</dbReference>
<dbReference type="GO" id="GO:0007064">
    <property type="term" value="P:mitotic sister chromatid cohesion"/>
    <property type="evidence" value="ECO:0007669"/>
    <property type="project" value="InterPro"/>
</dbReference>
<feature type="region of interest" description="Disordered" evidence="7">
    <location>
        <begin position="127"/>
        <end position="171"/>
    </location>
</feature>
<name>A0A315WWX0_GAMAF</name>
<keyword evidence="2" id="KW-0235">DNA replication</keyword>
<comment type="subcellular location">
    <subcellularLocation>
        <location evidence="1">Nucleus</location>
    </subcellularLocation>
</comment>
<evidence type="ECO:0008006" key="10">
    <source>
        <dbReference type="Google" id="ProtNLM"/>
    </source>
</evidence>
<proteinExistence type="inferred from homology"/>